<protein>
    <submittedName>
        <fullName evidence="3">Addiction module toxin, RelE/StbE family</fullName>
    </submittedName>
</protein>
<sequence>MRIRWTTKALENLDAAVEYIAVDNPAAAQKVAQTIRESVELLADQPGIGRPGRVTGTRELVITGLPYIIPYLEQNSAVIILRILHTSMKWPSSLK</sequence>
<name>A0A444JGW3_9BACT</name>
<organism evidence="3 4">
    <name type="scientific">Candidatus Electrothrix marina</name>
    <dbReference type="NCBI Taxonomy" id="1859130"/>
    <lineage>
        <taxon>Bacteria</taxon>
        <taxon>Pseudomonadati</taxon>
        <taxon>Thermodesulfobacteriota</taxon>
        <taxon>Desulfobulbia</taxon>
        <taxon>Desulfobulbales</taxon>
        <taxon>Desulfobulbaceae</taxon>
        <taxon>Candidatus Electrothrix</taxon>
    </lineage>
</organism>
<evidence type="ECO:0000256" key="2">
    <source>
        <dbReference type="ARBA" id="ARBA00022649"/>
    </source>
</evidence>
<comment type="similarity">
    <text evidence="1">Belongs to the RelE toxin family.</text>
</comment>
<dbReference type="AlphaFoldDB" id="A0A444JGW3"/>
<gene>
    <name evidence="3" type="ORF">VU01_102114</name>
</gene>
<dbReference type="NCBIfam" id="TIGR02385">
    <property type="entry name" value="RelE_StbE"/>
    <property type="match status" value="1"/>
</dbReference>
<reference evidence="3 4" key="1">
    <citation type="submission" date="2017-01" db="EMBL/GenBank/DDBJ databases">
        <title>The cable genome- insights into the physiology and evolution of filamentous bacteria capable of sulfide oxidation via long distance electron transfer.</title>
        <authorList>
            <person name="Schreiber L."/>
            <person name="Bjerg J.T."/>
            <person name="Boggild A."/>
            <person name="Van De Vossenberg J."/>
            <person name="Meysman F."/>
            <person name="Nielsen L.P."/>
            <person name="Schramm A."/>
            <person name="Kjeldsen K.U."/>
        </authorList>
    </citation>
    <scope>NUCLEOTIDE SEQUENCE [LARGE SCALE GENOMIC DNA]</scope>
    <source>
        <strain evidence="3">A5</strain>
    </source>
</reference>
<dbReference type="Gene3D" id="3.30.2310.20">
    <property type="entry name" value="RelE-like"/>
    <property type="match status" value="1"/>
</dbReference>
<comment type="caution">
    <text evidence="3">The sequence shown here is derived from an EMBL/GenBank/DDBJ whole genome shotgun (WGS) entry which is preliminary data.</text>
</comment>
<evidence type="ECO:0000313" key="3">
    <source>
        <dbReference type="EMBL" id="RWX52312.1"/>
    </source>
</evidence>
<proteinExistence type="inferred from homology"/>
<dbReference type="Pfam" id="PF05016">
    <property type="entry name" value="ParE_toxin"/>
    <property type="match status" value="1"/>
</dbReference>
<dbReference type="InterPro" id="IPR007712">
    <property type="entry name" value="RelE/ParE_toxin"/>
</dbReference>
<evidence type="ECO:0000256" key="1">
    <source>
        <dbReference type="ARBA" id="ARBA00006226"/>
    </source>
</evidence>
<keyword evidence="2" id="KW-1277">Toxin-antitoxin system</keyword>
<evidence type="ECO:0000313" key="4">
    <source>
        <dbReference type="Proteomes" id="UP000288892"/>
    </source>
</evidence>
<dbReference type="EMBL" id="MTKS01000021">
    <property type="protein sequence ID" value="RWX52312.1"/>
    <property type="molecule type" value="Genomic_DNA"/>
</dbReference>
<dbReference type="PANTHER" id="PTHR33755">
    <property type="entry name" value="TOXIN PARE1-RELATED"/>
    <property type="match status" value="1"/>
</dbReference>
<accession>A0A444JGW3</accession>
<dbReference type="Proteomes" id="UP000288892">
    <property type="component" value="Unassembled WGS sequence"/>
</dbReference>
<dbReference type="InterPro" id="IPR051803">
    <property type="entry name" value="TA_system_RelE-like_toxin"/>
</dbReference>
<keyword evidence="4" id="KW-1185">Reference proteome</keyword>
<dbReference type="InterPro" id="IPR035093">
    <property type="entry name" value="RelE/ParE_toxin_dom_sf"/>
</dbReference>